<dbReference type="Gene3D" id="2.60.120.650">
    <property type="entry name" value="Cupin"/>
    <property type="match status" value="1"/>
</dbReference>
<dbReference type="AlphaFoldDB" id="A0A6J8D7E0"/>
<protein>
    <recommendedName>
        <fullName evidence="13">JmjC domain-containing protein 5</fullName>
    </recommendedName>
</protein>
<evidence type="ECO:0000256" key="5">
    <source>
        <dbReference type="ARBA" id="ARBA00022964"/>
    </source>
</evidence>
<evidence type="ECO:0000256" key="7">
    <source>
        <dbReference type="ARBA" id="ARBA00023004"/>
    </source>
</evidence>
<evidence type="ECO:0000256" key="12">
    <source>
        <dbReference type="ARBA" id="ARBA00023306"/>
    </source>
</evidence>
<evidence type="ECO:0000256" key="10">
    <source>
        <dbReference type="ARBA" id="ARBA00023163"/>
    </source>
</evidence>
<evidence type="ECO:0000313" key="16">
    <source>
        <dbReference type="Proteomes" id="UP000507470"/>
    </source>
</evidence>
<dbReference type="GO" id="GO:0005634">
    <property type="term" value="C:nucleus"/>
    <property type="evidence" value="ECO:0007669"/>
    <property type="project" value="UniProtKB-SubCell"/>
</dbReference>
<feature type="domain" description="JmjC" evidence="14">
    <location>
        <begin position="353"/>
        <end position="507"/>
    </location>
</feature>
<evidence type="ECO:0000256" key="6">
    <source>
        <dbReference type="ARBA" id="ARBA00023002"/>
    </source>
</evidence>
<dbReference type="InterPro" id="IPR056520">
    <property type="entry name" value="ARM_KDM8_N"/>
</dbReference>
<dbReference type="FunFam" id="2.60.120.650:FF:000061">
    <property type="entry name" value="Glucosamine 6-phosphate N-acetyltransferase"/>
    <property type="match status" value="1"/>
</dbReference>
<keyword evidence="6 15" id="KW-0560">Oxidoreductase</keyword>
<evidence type="ECO:0000313" key="15">
    <source>
        <dbReference type="EMBL" id="CAC5404015.1"/>
    </source>
</evidence>
<evidence type="ECO:0000256" key="3">
    <source>
        <dbReference type="ARBA" id="ARBA00022723"/>
    </source>
</evidence>
<keyword evidence="9" id="KW-0090">Biological rhythms</keyword>
<evidence type="ECO:0000256" key="8">
    <source>
        <dbReference type="ARBA" id="ARBA00023015"/>
    </source>
</evidence>
<evidence type="ECO:0000256" key="2">
    <source>
        <dbReference type="ARBA" id="ARBA00004123"/>
    </source>
</evidence>
<dbReference type="InterPro" id="IPR041667">
    <property type="entry name" value="Cupin_8"/>
</dbReference>
<dbReference type="PANTHER" id="PTHR12461">
    <property type="entry name" value="HYPOXIA-INDUCIBLE FACTOR 1 ALPHA INHIBITOR-RELATED"/>
    <property type="match status" value="1"/>
</dbReference>
<dbReference type="EMBL" id="CACVKT020006897">
    <property type="protein sequence ID" value="CAC5404015.1"/>
    <property type="molecule type" value="Genomic_DNA"/>
</dbReference>
<comment type="cofactor">
    <cofactor evidence="1">
        <name>Fe(2+)</name>
        <dbReference type="ChEBI" id="CHEBI:29033"/>
    </cofactor>
</comment>
<dbReference type="GO" id="GO:0048511">
    <property type="term" value="P:rhythmic process"/>
    <property type="evidence" value="ECO:0007669"/>
    <property type="project" value="UniProtKB-KW"/>
</dbReference>
<evidence type="ECO:0000256" key="4">
    <source>
        <dbReference type="ARBA" id="ARBA00022853"/>
    </source>
</evidence>
<name>A0A6J8D7E0_MYTCO</name>
<keyword evidence="12" id="KW-0131">Cell cycle</keyword>
<organism evidence="15 16">
    <name type="scientific">Mytilus coruscus</name>
    <name type="common">Sea mussel</name>
    <dbReference type="NCBI Taxonomy" id="42192"/>
    <lineage>
        <taxon>Eukaryota</taxon>
        <taxon>Metazoa</taxon>
        <taxon>Spiralia</taxon>
        <taxon>Lophotrochozoa</taxon>
        <taxon>Mollusca</taxon>
        <taxon>Bivalvia</taxon>
        <taxon>Autobranchia</taxon>
        <taxon>Pteriomorphia</taxon>
        <taxon>Mytilida</taxon>
        <taxon>Mytiloidea</taxon>
        <taxon>Mytilidae</taxon>
        <taxon>Mytilinae</taxon>
        <taxon>Mytilus</taxon>
    </lineage>
</organism>
<comment type="subcellular location">
    <subcellularLocation>
        <location evidence="2">Nucleus</location>
    </subcellularLocation>
</comment>
<keyword evidence="4" id="KW-0156">Chromatin regulator</keyword>
<gene>
    <name evidence="15" type="ORF">MCOR_37847</name>
</gene>
<keyword evidence="16" id="KW-1185">Reference proteome</keyword>
<dbReference type="Proteomes" id="UP000507470">
    <property type="component" value="Unassembled WGS sequence"/>
</dbReference>
<keyword evidence="3" id="KW-0479">Metal-binding</keyword>
<proteinExistence type="predicted"/>
<dbReference type="GO" id="GO:0046872">
    <property type="term" value="F:metal ion binding"/>
    <property type="evidence" value="ECO:0007669"/>
    <property type="project" value="UniProtKB-KW"/>
</dbReference>
<dbReference type="PANTHER" id="PTHR12461:SF106">
    <property type="entry name" value="BIFUNCTIONAL PEPTIDASE AND ARGINYL-HYDROXYLASE JMJD5"/>
    <property type="match status" value="1"/>
</dbReference>
<evidence type="ECO:0000256" key="13">
    <source>
        <dbReference type="ARBA" id="ARBA00049800"/>
    </source>
</evidence>
<keyword evidence="8" id="KW-0805">Transcription regulation</keyword>
<dbReference type="OrthoDB" id="47172at2759"/>
<evidence type="ECO:0000256" key="9">
    <source>
        <dbReference type="ARBA" id="ARBA00023108"/>
    </source>
</evidence>
<keyword evidence="10" id="KW-0804">Transcription</keyword>
<evidence type="ECO:0000256" key="1">
    <source>
        <dbReference type="ARBA" id="ARBA00001954"/>
    </source>
</evidence>
<dbReference type="PROSITE" id="PS51184">
    <property type="entry name" value="JMJC"/>
    <property type="match status" value="1"/>
</dbReference>
<evidence type="ECO:0000259" key="14">
    <source>
        <dbReference type="PROSITE" id="PS51184"/>
    </source>
</evidence>
<accession>A0A6J8D7E0</accession>
<dbReference type="Pfam" id="PF13621">
    <property type="entry name" value="Cupin_8"/>
    <property type="match status" value="1"/>
</dbReference>
<keyword evidence="11" id="KW-0539">Nucleus</keyword>
<reference evidence="15 16" key="1">
    <citation type="submission" date="2020-06" db="EMBL/GenBank/DDBJ databases">
        <authorList>
            <person name="Li R."/>
            <person name="Bekaert M."/>
        </authorList>
    </citation>
    <scope>NUCLEOTIDE SEQUENCE [LARGE SCALE GENOMIC DNA]</scope>
    <source>
        <strain evidence="16">wild</strain>
    </source>
</reference>
<evidence type="ECO:0000256" key="11">
    <source>
        <dbReference type="ARBA" id="ARBA00023242"/>
    </source>
</evidence>
<dbReference type="Pfam" id="PF24472">
    <property type="entry name" value="ARM_KDM8_N"/>
    <property type="match status" value="1"/>
</dbReference>
<sequence length="697" mass="79713">MECGLHVFDLITMASVSKVCKLMLDIPPFLPMSTYTCPECPRFTQCMIIFKDMDELKIRILKHLPDTANDIAVSIELIDNLPSSYLCLQKSCCERFYAGDYSECIERSKPLLDYLWEKLNTGNWKDVTITWREAYYLVSIIKGSSQAILATDNRDEEMNTHSIADAIKTFDMGLLMGAPIMNNVLTKLVQDAHTCLEKIDVSDRKIELANKCIDNDKSVQNDVGQSLNKKLKTDSGIDQEIEEEIKIQIDKNKEIKRTNCPSLEYFSASFKDEGTPVIITNAINHWPAMSTRQWSLDYIRLKAGFRTVPIEIGSKYTEDNWTQKLMTINDFIDRFILDHQNQTGYLAQHQLFDQVPELRNDISIPDYCCLGNSEDVDINAWFGPKGTVSPLHHDPKHNFLVQVVGSKYIRLYSPSENSKLYPHDTFLLENTSQVDAENPDEIKFPLFTKALFSEAILRPGEMLYIPPKYWHFIKSLHISFSDTRNHAGDFCQPNNPGHEEPCWGFLLTKQSRTRGTMLGISVTQTIQDTRNRAGYFCQPNNPGHEDPCWGFLLTKQSRIRGTMLGISVTQTIQDTRNRAWDFCQPNNPGHEEPCWGFLSPKQSRTRGTMLGISVTQTIQDTRNRAGDFCQPNNPGHEEPCWGFLSTKQSRTRGTMLGISVNQTIKDMRNRAWDFCQLNNPGHEEPCWGFLSTKQSRT</sequence>
<keyword evidence="5" id="KW-0223">Dioxygenase</keyword>
<dbReference type="GO" id="GO:0051864">
    <property type="term" value="F:histone H3K36 demethylase activity"/>
    <property type="evidence" value="ECO:0007669"/>
    <property type="project" value="TreeGrafter"/>
</dbReference>
<dbReference type="SUPFAM" id="SSF51197">
    <property type="entry name" value="Clavaminate synthase-like"/>
    <property type="match status" value="1"/>
</dbReference>
<dbReference type="InterPro" id="IPR003347">
    <property type="entry name" value="JmjC_dom"/>
</dbReference>
<keyword evidence="7" id="KW-0408">Iron</keyword>
<dbReference type="SMART" id="SM00558">
    <property type="entry name" value="JmjC"/>
    <property type="match status" value="1"/>
</dbReference>